<dbReference type="InterPro" id="IPR050559">
    <property type="entry name" value="P-Pant_transferase_sf"/>
</dbReference>
<dbReference type="GO" id="GO:0008897">
    <property type="term" value="F:holo-[acyl-carrier-protein] synthase activity"/>
    <property type="evidence" value="ECO:0007669"/>
    <property type="project" value="InterPro"/>
</dbReference>
<name>A0A3S4Y9Y4_9NEIS</name>
<evidence type="ECO:0000313" key="5">
    <source>
        <dbReference type="Proteomes" id="UP000268229"/>
    </source>
</evidence>
<reference evidence="4 5" key="1">
    <citation type="submission" date="2018-12" db="EMBL/GenBank/DDBJ databases">
        <authorList>
            <consortium name="Pathogen Informatics"/>
        </authorList>
    </citation>
    <scope>NUCLEOTIDE SEQUENCE [LARGE SCALE GENOMIC DNA]</scope>
    <source>
        <strain evidence="4 5">NCTC12227</strain>
    </source>
</reference>
<dbReference type="PANTHER" id="PTHR12215:SF10">
    <property type="entry name" value="L-AMINOADIPATE-SEMIALDEHYDE DEHYDROGENASE-PHOSPHOPANTETHEINYL TRANSFERASE"/>
    <property type="match status" value="1"/>
</dbReference>
<dbReference type="Gene3D" id="3.90.470.20">
    <property type="entry name" value="4'-phosphopantetheinyl transferase domain"/>
    <property type="match status" value="2"/>
</dbReference>
<keyword evidence="2" id="KW-0808">Transferase</keyword>
<feature type="domain" description="4'-phosphopantetheinyl transferase" evidence="3">
    <location>
        <begin position="95"/>
        <end position="190"/>
    </location>
</feature>
<gene>
    <name evidence="4" type="ORF">NCTC12227_00588</name>
</gene>
<dbReference type="InterPro" id="IPR037143">
    <property type="entry name" value="4-PPantetheinyl_Trfase_dom_sf"/>
</dbReference>
<dbReference type="PANTHER" id="PTHR12215">
    <property type="entry name" value="PHOSPHOPANTETHEINE TRANSFERASE"/>
    <property type="match status" value="1"/>
</dbReference>
<dbReference type="AlphaFoldDB" id="A0A3S4Y9Y4"/>
<dbReference type="Proteomes" id="UP000268229">
    <property type="component" value="Chromosome"/>
</dbReference>
<dbReference type="GO" id="GO:0005829">
    <property type="term" value="C:cytosol"/>
    <property type="evidence" value="ECO:0007669"/>
    <property type="project" value="TreeGrafter"/>
</dbReference>
<evidence type="ECO:0000313" key="4">
    <source>
        <dbReference type="EMBL" id="VEJ20868.1"/>
    </source>
</evidence>
<sequence>MAVDIAFSDGLDNRPHEPPVTVFLMLADESCAARYCTARLNESDAARVGRQPALENRADWRVSRFLKQQAEAPVRSLSHSKGAALLAASQENIKIGVDIEKIRIRDFPALAAWVCNDGERQWLAQRGWRAVDFYRLWTLKEALVKAAGLDFPADLPQAGMAWLPDGTVCLQTPDGHWHGVSCVCADWVAACVWQMENMQVQWQYFGGFRRQEQQPVDFQVFEKPSEI</sequence>
<dbReference type="KEGG" id="nani:NCTC12227_00588"/>
<dbReference type="EMBL" id="LR134516">
    <property type="protein sequence ID" value="VEJ20868.1"/>
    <property type="molecule type" value="Genomic_DNA"/>
</dbReference>
<dbReference type="SUPFAM" id="SSF56214">
    <property type="entry name" value="4'-phosphopantetheinyl transferase"/>
    <property type="match status" value="1"/>
</dbReference>
<organism evidence="4 5">
    <name type="scientific">Neisseria animaloris</name>
    <dbReference type="NCBI Taxonomy" id="326522"/>
    <lineage>
        <taxon>Bacteria</taxon>
        <taxon>Pseudomonadati</taxon>
        <taxon>Pseudomonadota</taxon>
        <taxon>Betaproteobacteria</taxon>
        <taxon>Neisseriales</taxon>
        <taxon>Neisseriaceae</taxon>
        <taxon>Neisseria</taxon>
    </lineage>
</organism>
<comment type="similarity">
    <text evidence="1">Belongs to the P-Pant transferase superfamily. Gsp/Sfp/HetI/AcpT family.</text>
</comment>
<accession>A0A3S4Y9Y4</accession>
<dbReference type="GO" id="GO:0000287">
    <property type="term" value="F:magnesium ion binding"/>
    <property type="evidence" value="ECO:0007669"/>
    <property type="project" value="InterPro"/>
</dbReference>
<protein>
    <submittedName>
        <fullName evidence="4">Holo-(Acyl carrier protein) synthase 2</fullName>
    </submittedName>
</protein>
<evidence type="ECO:0000256" key="2">
    <source>
        <dbReference type="ARBA" id="ARBA00022679"/>
    </source>
</evidence>
<dbReference type="RefSeq" id="WP_232012726.1">
    <property type="nucleotide sequence ID" value="NZ_LR134516.1"/>
</dbReference>
<evidence type="ECO:0000256" key="1">
    <source>
        <dbReference type="ARBA" id="ARBA00010990"/>
    </source>
</evidence>
<proteinExistence type="inferred from homology"/>
<dbReference type="GO" id="GO:0019878">
    <property type="term" value="P:lysine biosynthetic process via aminoadipic acid"/>
    <property type="evidence" value="ECO:0007669"/>
    <property type="project" value="TreeGrafter"/>
</dbReference>
<keyword evidence="5" id="KW-1185">Reference proteome</keyword>
<evidence type="ECO:0000259" key="3">
    <source>
        <dbReference type="Pfam" id="PF01648"/>
    </source>
</evidence>
<dbReference type="Pfam" id="PF01648">
    <property type="entry name" value="ACPS"/>
    <property type="match status" value="1"/>
</dbReference>
<dbReference type="STRING" id="326522.BWD08_06685"/>
<dbReference type="InterPro" id="IPR008278">
    <property type="entry name" value="4-PPantetheinyl_Trfase_dom"/>
</dbReference>